<dbReference type="PROSITE" id="PS50013">
    <property type="entry name" value="CHROMO_2"/>
    <property type="match status" value="1"/>
</dbReference>
<dbReference type="InterPro" id="IPR036397">
    <property type="entry name" value="RNaseH_sf"/>
</dbReference>
<comment type="caution">
    <text evidence="4">The sequence shown here is derived from an EMBL/GenBank/DDBJ whole genome shotgun (WGS) entry which is preliminary data.</text>
</comment>
<gene>
    <name evidence="4" type="primary">TY3B-I_34</name>
    <name evidence="4" type="ORF">CK203_095522</name>
</gene>
<dbReference type="EMBL" id="QGNW01002200">
    <property type="protein sequence ID" value="RVW23300.1"/>
    <property type="molecule type" value="Genomic_DNA"/>
</dbReference>
<dbReference type="InterPro" id="IPR023780">
    <property type="entry name" value="Chromo_domain"/>
</dbReference>
<dbReference type="Pfam" id="PF24626">
    <property type="entry name" value="SH3_Tf2-1"/>
    <property type="match status" value="1"/>
</dbReference>
<dbReference type="InterPro" id="IPR056924">
    <property type="entry name" value="SH3_Tf2-1"/>
</dbReference>
<dbReference type="Gene3D" id="3.30.420.10">
    <property type="entry name" value="Ribonuclease H-like superfamily/Ribonuclease H"/>
    <property type="match status" value="1"/>
</dbReference>
<organism evidence="4 5">
    <name type="scientific">Vitis vinifera</name>
    <name type="common">Grape</name>
    <dbReference type="NCBI Taxonomy" id="29760"/>
    <lineage>
        <taxon>Eukaryota</taxon>
        <taxon>Viridiplantae</taxon>
        <taxon>Streptophyta</taxon>
        <taxon>Embryophyta</taxon>
        <taxon>Tracheophyta</taxon>
        <taxon>Spermatophyta</taxon>
        <taxon>Magnoliopsida</taxon>
        <taxon>eudicotyledons</taxon>
        <taxon>Gunneridae</taxon>
        <taxon>Pentapetalae</taxon>
        <taxon>rosids</taxon>
        <taxon>Vitales</taxon>
        <taxon>Vitaceae</taxon>
        <taxon>Viteae</taxon>
        <taxon>Vitis</taxon>
    </lineage>
</organism>
<sequence>MSTTTIGFEELKHCYDNDADFGDVYSSLLSGSKATCIDFQILEGYLFYKNRLCLPRTSLHDHVIWELHGGGMGGHFGRDKTIALVEDRFFWPSLKKDVWKKASDASYVTALFFKEVVRLHGLPQSIVSDRDVKFMSYFWKTLWAKLGTQLKFSSSFHPQTDGQTEVVNHSLGNLLRCIVRDQLRNWDNVLPQAEFAFNSSTNPTTGYSPFEVAYGLKPKQPVDLIPLPTSVRTSQDGDAFVRHIQDIHEKVREKIKISNENYKEAADAHRRYIQFQEGDLVMVRLRPERFHPSTYQKLQAKKVGPFRVLKRLGENAYLLELPSNLHFSPIFNVEDLYIYHGHHNDVSEELDLQLPPTLSPRLEIEYVLDDQLVSTRQGGYQNFLVKWRGKPHSENTWITTTDFQKINPDLCELYQASNSSEPSSFKPRRIDGGKPFKVYSRKKGKT</sequence>
<evidence type="ECO:0000313" key="5">
    <source>
        <dbReference type="Proteomes" id="UP000288805"/>
    </source>
</evidence>
<dbReference type="Proteomes" id="UP000288805">
    <property type="component" value="Unassembled WGS sequence"/>
</dbReference>
<feature type="region of interest" description="Disordered" evidence="1">
    <location>
        <begin position="417"/>
        <end position="446"/>
    </location>
</feature>
<dbReference type="InterPro" id="IPR012337">
    <property type="entry name" value="RNaseH-like_sf"/>
</dbReference>
<feature type="domain" description="Integrase catalytic" evidence="3">
    <location>
        <begin position="51"/>
        <end position="217"/>
    </location>
</feature>
<dbReference type="PANTHER" id="PTHR35046">
    <property type="entry name" value="ZINC KNUCKLE (CCHC-TYPE) FAMILY PROTEIN"/>
    <property type="match status" value="1"/>
</dbReference>
<dbReference type="GO" id="GO:0015074">
    <property type="term" value="P:DNA integration"/>
    <property type="evidence" value="ECO:0007669"/>
    <property type="project" value="InterPro"/>
</dbReference>
<dbReference type="InterPro" id="IPR001584">
    <property type="entry name" value="Integrase_cat-core"/>
</dbReference>
<dbReference type="InterPro" id="IPR041588">
    <property type="entry name" value="Integrase_H2C2"/>
</dbReference>
<dbReference type="SUPFAM" id="SSF54160">
    <property type="entry name" value="Chromo domain-like"/>
    <property type="match status" value="1"/>
</dbReference>
<proteinExistence type="predicted"/>
<dbReference type="Pfam" id="PF00385">
    <property type="entry name" value="Chromo"/>
    <property type="match status" value="1"/>
</dbReference>
<dbReference type="InterPro" id="IPR000953">
    <property type="entry name" value="Chromo/chromo_shadow_dom"/>
</dbReference>
<dbReference type="SMART" id="SM00298">
    <property type="entry name" value="CHROMO"/>
    <property type="match status" value="1"/>
</dbReference>
<dbReference type="Pfam" id="PF17921">
    <property type="entry name" value="Integrase_H2C2"/>
    <property type="match status" value="1"/>
</dbReference>
<accession>A0A438CJA5</accession>
<dbReference type="GO" id="GO:0003676">
    <property type="term" value="F:nucleic acid binding"/>
    <property type="evidence" value="ECO:0007669"/>
    <property type="project" value="InterPro"/>
</dbReference>
<feature type="domain" description="Chromo" evidence="2">
    <location>
        <begin position="362"/>
        <end position="426"/>
    </location>
</feature>
<dbReference type="PROSITE" id="PS50994">
    <property type="entry name" value="INTEGRASE"/>
    <property type="match status" value="1"/>
</dbReference>
<evidence type="ECO:0000259" key="2">
    <source>
        <dbReference type="PROSITE" id="PS50013"/>
    </source>
</evidence>
<evidence type="ECO:0000259" key="3">
    <source>
        <dbReference type="PROSITE" id="PS50994"/>
    </source>
</evidence>
<dbReference type="SUPFAM" id="SSF53098">
    <property type="entry name" value="Ribonuclease H-like"/>
    <property type="match status" value="1"/>
</dbReference>
<evidence type="ECO:0000256" key="1">
    <source>
        <dbReference type="SAM" id="MobiDB-lite"/>
    </source>
</evidence>
<dbReference type="PANTHER" id="PTHR35046:SF26">
    <property type="entry name" value="RNA-DIRECTED DNA POLYMERASE"/>
    <property type="match status" value="1"/>
</dbReference>
<reference evidence="4 5" key="1">
    <citation type="journal article" date="2018" name="PLoS Genet.">
        <title>Population sequencing reveals clonal diversity and ancestral inbreeding in the grapevine cultivar Chardonnay.</title>
        <authorList>
            <person name="Roach M.J."/>
            <person name="Johnson D.L."/>
            <person name="Bohlmann J."/>
            <person name="van Vuuren H.J."/>
            <person name="Jones S.J."/>
            <person name="Pretorius I.S."/>
            <person name="Schmidt S.A."/>
            <person name="Borneman A.R."/>
        </authorList>
    </citation>
    <scope>NUCLEOTIDE SEQUENCE [LARGE SCALE GENOMIC DNA]</scope>
    <source>
        <strain evidence="5">cv. Chardonnay</strain>
        <tissue evidence="4">Leaf</tissue>
    </source>
</reference>
<dbReference type="AlphaFoldDB" id="A0A438CJA5"/>
<dbReference type="Gene3D" id="2.40.50.40">
    <property type="match status" value="1"/>
</dbReference>
<evidence type="ECO:0000313" key="4">
    <source>
        <dbReference type="EMBL" id="RVW23300.1"/>
    </source>
</evidence>
<protein>
    <submittedName>
        <fullName evidence="4">Transposon Ty3-I Gag-Pol polyprotein</fullName>
    </submittedName>
</protein>
<dbReference type="InterPro" id="IPR016197">
    <property type="entry name" value="Chromo-like_dom_sf"/>
</dbReference>
<name>A0A438CJA5_VITVI</name>